<dbReference type="Pfam" id="PF00550">
    <property type="entry name" value="PP-binding"/>
    <property type="match status" value="1"/>
</dbReference>
<dbReference type="EMBL" id="JBHSIS010000017">
    <property type="protein sequence ID" value="MFC4857319.1"/>
    <property type="molecule type" value="Genomic_DNA"/>
</dbReference>
<accession>A0ABV9SBW3</accession>
<dbReference type="InterPro" id="IPR009081">
    <property type="entry name" value="PP-bd_ACP"/>
</dbReference>
<proteinExistence type="predicted"/>
<dbReference type="PROSITE" id="PS50075">
    <property type="entry name" value="CARRIER"/>
    <property type="match status" value="1"/>
</dbReference>
<evidence type="ECO:0000313" key="3">
    <source>
        <dbReference type="Proteomes" id="UP001595859"/>
    </source>
</evidence>
<gene>
    <name evidence="2" type="ORF">ACFPCV_27800</name>
</gene>
<evidence type="ECO:0000313" key="2">
    <source>
        <dbReference type="EMBL" id="MFC4857319.1"/>
    </source>
</evidence>
<dbReference type="Proteomes" id="UP001595859">
    <property type="component" value="Unassembled WGS sequence"/>
</dbReference>
<name>A0ABV9SBW3_9PSEU</name>
<dbReference type="RefSeq" id="WP_378059304.1">
    <property type="nucleotide sequence ID" value="NZ_JBHSIS010000017.1"/>
</dbReference>
<organism evidence="2 3">
    <name type="scientific">Actinophytocola glycyrrhizae</name>
    <dbReference type="NCBI Taxonomy" id="2044873"/>
    <lineage>
        <taxon>Bacteria</taxon>
        <taxon>Bacillati</taxon>
        <taxon>Actinomycetota</taxon>
        <taxon>Actinomycetes</taxon>
        <taxon>Pseudonocardiales</taxon>
        <taxon>Pseudonocardiaceae</taxon>
    </lineage>
</organism>
<sequence>MEAQVRAILRERSGLGDAVRGIGVHDSLWVLGMTSLASVEVMLDLEATFGFEFPENRLRHATFATIFNIVRCVRELTESRVR</sequence>
<comment type="caution">
    <text evidence="2">The sequence shown here is derived from an EMBL/GenBank/DDBJ whole genome shotgun (WGS) entry which is preliminary data.</text>
</comment>
<dbReference type="SUPFAM" id="SSF47336">
    <property type="entry name" value="ACP-like"/>
    <property type="match status" value="1"/>
</dbReference>
<keyword evidence="3" id="KW-1185">Reference proteome</keyword>
<dbReference type="InterPro" id="IPR036736">
    <property type="entry name" value="ACP-like_sf"/>
</dbReference>
<dbReference type="Gene3D" id="1.10.1200.10">
    <property type="entry name" value="ACP-like"/>
    <property type="match status" value="1"/>
</dbReference>
<protein>
    <submittedName>
        <fullName evidence="2">Phosphopantetheine-binding protein</fullName>
    </submittedName>
</protein>
<reference evidence="3" key="1">
    <citation type="journal article" date="2019" name="Int. J. Syst. Evol. Microbiol.">
        <title>The Global Catalogue of Microorganisms (GCM) 10K type strain sequencing project: providing services to taxonomists for standard genome sequencing and annotation.</title>
        <authorList>
            <consortium name="The Broad Institute Genomics Platform"/>
            <consortium name="The Broad Institute Genome Sequencing Center for Infectious Disease"/>
            <person name="Wu L."/>
            <person name="Ma J."/>
        </authorList>
    </citation>
    <scope>NUCLEOTIDE SEQUENCE [LARGE SCALE GENOMIC DNA]</scope>
    <source>
        <strain evidence="3">ZS-22-S1</strain>
    </source>
</reference>
<feature type="domain" description="Carrier" evidence="1">
    <location>
        <begin position="1"/>
        <end position="77"/>
    </location>
</feature>
<evidence type="ECO:0000259" key="1">
    <source>
        <dbReference type="PROSITE" id="PS50075"/>
    </source>
</evidence>